<accession>A0A9X1CBX8</accession>
<dbReference type="NCBIfam" id="NF033488">
    <property type="entry name" value="lmo0937_fam_TM"/>
    <property type="match status" value="1"/>
</dbReference>
<keyword evidence="5" id="KW-1185">Reference proteome</keyword>
<evidence type="ECO:0000256" key="1">
    <source>
        <dbReference type="SAM" id="Phobius"/>
    </source>
</evidence>
<name>A0A9X1CBX8_9FLAO</name>
<dbReference type="EMBL" id="JAUSUU010000007">
    <property type="protein sequence ID" value="MDQ0336090.1"/>
    <property type="molecule type" value="Genomic_DNA"/>
</dbReference>
<protein>
    <recommendedName>
        <fullName evidence="6">Lmo0937 family membrane protein</fullName>
    </recommendedName>
</protein>
<keyword evidence="1" id="KW-0812">Transmembrane</keyword>
<evidence type="ECO:0000313" key="5">
    <source>
        <dbReference type="Proteomes" id="UP001231587"/>
    </source>
</evidence>
<evidence type="ECO:0000313" key="3">
    <source>
        <dbReference type="EMBL" id="MDQ0336090.1"/>
    </source>
</evidence>
<keyword evidence="1" id="KW-0472">Membrane</keyword>
<dbReference type="Pfam" id="PF18919">
    <property type="entry name" value="DUF5670"/>
    <property type="match status" value="1"/>
</dbReference>
<dbReference type="RefSeq" id="WP_103192351.1">
    <property type="nucleotide sequence ID" value="NZ_JAGGJQ010000007.1"/>
</dbReference>
<feature type="transmembrane region" description="Helical" evidence="1">
    <location>
        <begin position="5"/>
        <end position="25"/>
    </location>
</feature>
<evidence type="ECO:0000313" key="2">
    <source>
        <dbReference type="EMBL" id="MBP1840497.1"/>
    </source>
</evidence>
<dbReference type="InterPro" id="IPR043727">
    <property type="entry name" value="Lmo0937-like"/>
</dbReference>
<comment type="caution">
    <text evidence="2">The sequence shown here is derived from an EMBL/GenBank/DDBJ whole genome shotgun (WGS) entry which is preliminary data.</text>
</comment>
<dbReference type="EMBL" id="JAGGJQ010000007">
    <property type="protein sequence ID" value="MBP1840497.1"/>
    <property type="molecule type" value="Genomic_DNA"/>
</dbReference>
<evidence type="ECO:0000313" key="4">
    <source>
        <dbReference type="Proteomes" id="UP001138672"/>
    </source>
</evidence>
<proteinExistence type="predicted"/>
<keyword evidence="1" id="KW-1133">Transmembrane helix</keyword>
<reference evidence="2" key="1">
    <citation type="submission" date="2021-03" db="EMBL/GenBank/DDBJ databases">
        <title>Genomic Encyclopedia of Type Strains, Phase IV (KMG-IV): sequencing the most valuable type-strain genomes for metagenomic binning, comparative biology and taxonomic classification.</title>
        <authorList>
            <person name="Goeker M."/>
        </authorList>
    </citation>
    <scope>NUCLEOTIDE SEQUENCE</scope>
    <source>
        <strain evidence="2">DSM 15523</strain>
        <strain evidence="3 5">DSM 16476</strain>
    </source>
</reference>
<sequence>MRNILWLIALICIVTWILGFFGVIASLTQESLTHVLLVVALMAISNNLIDGRRI</sequence>
<dbReference type="Proteomes" id="UP001231587">
    <property type="component" value="Unassembled WGS sequence"/>
</dbReference>
<dbReference type="AlphaFoldDB" id="A0A9X1CBX8"/>
<evidence type="ECO:0008006" key="6">
    <source>
        <dbReference type="Google" id="ProtNLM"/>
    </source>
</evidence>
<organism evidence="2 4">
    <name type="scientific">Formosa algae</name>
    <dbReference type="NCBI Taxonomy" id="225843"/>
    <lineage>
        <taxon>Bacteria</taxon>
        <taxon>Pseudomonadati</taxon>
        <taxon>Bacteroidota</taxon>
        <taxon>Flavobacteriia</taxon>
        <taxon>Flavobacteriales</taxon>
        <taxon>Flavobacteriaceae</taxon>
        <taxon>Formosa</taxon>
    </lineage>
</organism>
<dbReference type="Proteomes" id="UP001138672">
    <property type="component" value="Unassembled WGS sequence"/>
</dbReference>
<feature type="transmembrane region" description="Helical" evidence="1">
    <location>
        <begin position="31"/>
        <end position="49"/>
    </location>
</feature>
<dbReference type="OrthoDB" id="1179846at2"/>
<gene>
    <name evidence="2" type="ORF">J2Z56_002427</name>
    <name evidence="3" type="ORF">J2Z57_002542</name>
</gene>